<accession>A0A0F8X8X9</accession>
<protein>
    <submittedName>
        <fullName evidence="1">Uncharacterized protein</fullName>
    </submittedName>
</protein>
<reference evidence="1" key="1">
    <citation type="journal article" date="2015" name="Nature">
        <title>Complex archaea that bridge the gap between prokaryotes and eukaryotes.</title>
        <authorList>
            <person name="Spang A."/>
            <person name="Saw J.H."/>
            <person name="Jorgensen S.L."/>
            <person name="Zaremba-Niedzwiedzka K."/>
            <person name="Martijn J."/>
            <person name="Lind A.E."/>
            <person name="van Eijk R."/>
            <person name="Schleper C."/>
            <person name="Guy L."/>
            <person name="Ettema T.J."/>
        </authorList>
    </citation>
    <scope>NUCLEOTIDE SEQUENCE</scope>
</reference>
<proteinExistence type="predicted"/>
<comment type="caution">
    <text evidence="1">The sequence shown here is derived from an EMBL/GenBank/DDBJ whole genome shotgun (WGS) entry which is preliminary data.</text>
</comment>
<organism evidence="1">
    <name type="scientific">marine sediment metagenome</name>
    <dbReference type="NCBI Taxonomy" id="412755"/>
    <lineage>
        <taxon>unclassified sequences</taxon>
        <taxon>metagenomes</taxon>
        <taxon>ecological metagenomes</taxon>
    </lineage>
</organism>
<evidence type="ECO:0000313" key="1">
    <source>
        <dbReference type="EMBL" id="KKK65263.1"/>
    </source>
</evidence>
<sequence>MDTKGEWKVDPHSYDSAQMVVTTDGKLIANCFKSIANAHLIAAAPAMYEALEHTSMSIHHPACSWGKTGSGNTCNCHVGKAIKALALARGE</sequence>
<dbReference type="EMBL" id="LAZR01060642">
    <property type="protein sequence ID" value="KKK65263.1"/>
    <property type="molecule type" value="Genomic_DNA"/>
</dbReference>
<dbReference type="AlphaFoldDB" id="A0A0F8X8X9"/>
<gene>
    <name evidence="1" type="ORF">LCGC14_2975880</name>
</gene>
<name>A0A0F8X8X9_9ZZZZ</name>